<dbReference type="Proteomes" id="UP001596473">
    <property type="component" value="Unassembled WGS sequence"/>
</dbReference>
<dbReference type="EMBL" id="JBHTBQ010000027">
    <property type="protein sequence ID" value="MFC7420883.1"/>
    <property type="molecule type" value="Genomic_DNA"/>
</dbReference>
<feature type="domain" description="Zinc finger/thioredoxin putative" evidence="3">
    <location>
        <begin position="4"/>
        <end position="39"/>
    </location>
</feature>
<dbReference type="InterPro" id="IPR011723">
    <property type="entry name" value="Znf/thioredoxin_put"/>
</dbReference>
<keyword evidence="2" id="KW-1133">Transmembrane helix</keyword>
<proteinExistence type="predicted"/>
<comment type="caution">
    <text evidence="4">The sequence shown here is derived from an EMBL/GenBank/DDBJ whole genome shotgun (WGS) entry which is preliminary data.</text>
</comment>
<gene>
    <name evidence="4" type="ORF">ACFQNF_13535</name>
</gene>
<name>A0ABW2QZ65_9NEIS</name>
<dbReference type="InterPro" id="IPR021834">
    <property type="entry name" value="DUF3426"/>
</dbReference>
<dbReference type="Pfam" id="PF11906">
    <property type="entry name" value="DUF3426"/>
    <property type="match status" value="1"/>
</dbReference>
<evidence type="ECO:0000256" key="1">
    <source>
        <dbReference type="SAM" id="MobiDB-lite"/>
    </source>
</evidence>
<evidence type="ECO:0000256" key="2">
    <source>
        <dbReference type="SAM" id="Phobius"/>
    </source>
</evidence>
<protein>
    <submittedName>
        <fullName evidence="4">DUF3426 domain-containing protein</fullName>
    </submittedName>
</protein>
<reference evidence="5" key="1">
    <citation type="journal article" date="2019" name="Int. J. Syst. Evol. Microbiol.">
        <title>The Global Catalogue of Microorganisms (GCM) 10K type strain sequencing project: providing services to taxonomists for standard genome sequencing and annotation.</title>
        <authorList>
            <consortium name="The Broad Institute Genomics Platform"/>
            <consortium name="The Broad Institute Genome Sequencing Center for Infectious Disease"/>
            <person name="Wu L."/>
            <person name="Ma J."/>
        </authorList>
    </citation>
    <scope>NUCLEOTIDE SEQUENCE [LARGE SCALE GENOMIC DNA]</scope>
    <source>
        <strain evidence="5">CCUG 62945</strain>
    </source>
</reference>
<evidence type="ECO:0000313" key="5">
    <source>
        <dbReference type="Proteomes" id="UP001596473"/>
    </source>
</evidence>
<accession>A0ABW2QZ65</accession>
<organism evidence="4 5">
    <name type="scientific">Iodobacter arcticus</name>
    <dbReference type="NCBI Taxonomy" id="590593"/>
    <lineage>
        <taxon>Bacteria</taxon>
        <taxon>Pseudomonadati</taxon>
        <taxon>Pseudomonadota</taxon>
        <taxon>Betaproteobacteria</taxon>
        <taxon>Neisseriales</taxon>
        <taxon>Chitinibacteraceae</taxon>
        <taxon>Iodobacter</taxon>
    </lineage>
</organism>
<dbReference type="RefSeq" id="WP_380188473.1">
    <property type="nucleotide sequence ID" value="NZ_JBHTBQ010000027.1"/>
</dbReference>
<evidence type="ECO:0000313" key="4">
    <source>
        <dbReference type="EMBL" id="MFC7420883.1"/>
    </source>
</evidence>
<dbReference type="NCBIfam" id="TIGR02098">
    <property type="entry name" value="MJ0042_CXXC"/>
    <property type="match status" value="1"/>
</dbReference>
<feature type="region of interest" description="Disordered" evidence="1">
    <location>
        <begin position="76"/>
        <end position="108"/>
    </location>
</feature>
<keyword evidence="2" id="KW-0812">Transmembrane</keyword>
<dbReference type="Pfam" id="PF13719">
    <property type="entry name" value="Zn_ribbon_5"/>
    <property type="match status" value="1"/>
</dbReference>
<feature type="transmembrane region" description="Helical" evidence="2">
    <location>
        <begin position="184"/>
        <end position="205"/>
    </location>
</feature>
<evidence type="ECO:0000259" key="3">
    <source>
        <dbReference type="Pfam" id="PF13719"/>
    </source>
</evidence>
<keyword evidence="2" id="KW-0472">Membrane</keyword>
<keyword evidence="5" id="KW-1185">Reference proteome</keyword>
<feature type="compositionally biased region" description="Pro residues" evidence="1">
    <location>
        <begin position="85"/>
        <end position="104"/>
    </location>
</feature>
<sequence>MNDITRCPNCQTAFRVTEAQLQAHRGKVRCGRCAFVFNAKECIESEQVAETISTPTMATAKPQAAQIITAATTPTANISSEAAAEPPPAAPPSPAVASPAPPVTRPKRIVPDPAPQIEVDFDITGPDNHGPVIDIEIKAPPEPVSKPAALIEENHPSEESHHDYRPIYTGDEEGLLEPPPRSKWQALLIGISIILMLSFIAQLGYQQRTQISMEFPWLRPKLILACQALGCTMPLPENAEMLRSEWSELSYVPEFPNIIQLNATLRNLAQYEQALPMLEVTLTDDQERIVLKKVFKPSEYLSAADKKRLKFDAQDDLRAFLQIDLGELHSTAYSIYWFYP</sequence>